<comment type="pathway">
    <text evidence="3">Polyol metabolism; glycerol degradation via glycerol kinase pathway; glycerone phosphate from sn-glycerol 3-phosphate (anaerobic route): step 1/1.</text>
</comment>
<keyword evidence="8" id="KW-0809">Transit peptide</keyword>
<dbReference type="EC" id="1.1.5.3" evidence="5 11"/>
<dbReference type="GO" id="GO:0006127">
    <property type="term" value="P:glycerol-3-phosphate shuttle"/>
    <property type="evidence" value="ECO:0000318"/>
    <property type="project" value="GO_Central"/>
</dbReference>
<keyword evidence="9 11" id="KW-0560">Oxidoreductase</keyword>
<dbReference type="FunFam" id="1.10.8.870:FF:000004">
    <property type="entry name" value="Glycerol-3-phosphate dehydrogenase"/>
    <property type="match status" value="1"/>
</dbReference>
<comment type="catalytic activity">
    <reaction evidence="11">
        <text>a quinone + sn-glycerol 3-phosphate = dihydroxyacetone phosphate + a quinol</text>
        <dbReference type="Rhea" id="RHEA:18977"/>
        <dbReference type="ChEBI" id="CHEBI:24646"/>
        <dbReference type="ChEBI" id="CHEBI:57597"/>
        <dbReference type="ChEBI" id="CHEBI:57642"/>
        <dbReference type="ChEBI" id="CHEBI:132124"/>
        <dbReference type="EC" id="1.1.5.3"/>
    </reaction>
</comment>
<accession>A0A1Y1I237</accession>
<feature type="signal peptide" evidence="12">
    <location>
        <begin position="1"/>
        <end position="25"/>
    </location>
</feature>
<evidence type="ECO:0000256" key="1">
    <source>
        <dbReference type="ARBA" id="ARBA00001974"/>
    </source>
</evidence>
<dbReference type="InterPro" id="IPR031656">
    <property type="entry name" value="DAO_C"/>
</dbReference>
<dbReference type="Gene3D" id="3.50.50.60">
    <property type="entry name" value="FAD/NAD(P)-binding domain"/>
    <property type="match status" value="1"/>
</dbReference>
<evidence type="ECO:0000313" key="16">
    <source>
        <dbReference type="Proteomes" id="UP000054558"/>
    </source>
</evidence>
<proteinExistence type="inferred from homology"/>
<protein>
    <recommendedName>
        <fullName evidence="5 11">Glycerol-3-phosphate dehydrogenase</fullName>
        <ecNumber evidence="5 11">1.1.5.3</ecNumber>
    </recommendedName>
</protein>
<dbReference type="GO" id="GO:0004368">
    <property type="term" value="F:glycerol-3-phosphate dehydrogenase (quinone) activity"/>
    <property type="evidence" value="ECO:0000318"/>
    <property type="project" value="GO_Central"/>
</dbReference>
<dbReference type="PANTHER" id="PTHR11985">
    <property type="entry name" value="GLYCEROL-3-PHOSPHATE DEHYDROGENASE"/>
    <property type="match status" value="1"/>
</dbReference>
<dbReference type="EMBL" id="DF237100">
    <property type="protein sequence ID" value="GAQ83499.1"/>
    <property type="molecule type" value="Genomic_DNA"/>
</dbReference>
<comment type="subcellular location">
    <subcellularLocation>
        <location evidence="2">Mitochondrion</location>
    </subcellularLocation>
</comment>
<evidence type="ECO:0000259" key="13">
    <source>
        <dbReference type="Pfam" id="PF01266"/>
    </source>
</evidence>
<feature type="domain" description="FAD dependent oxidoreductase" evidence="13">
    <location>
        <begin position="62"/>
        <end position="431"/>
    </location>
</feature>
<dbReference type="Proteomes" id="UP000054558">
    <property type="component" value="Unassembled WGS sequence"/>
</dbReference>
<dbReference type="OMA" id="PHIVKPM"/>
<evidence type="ECO:0000256" key="3">
    <source>
        <dbReference type="ARBA" id="ARBA00005157"/>
    </source>
</evidence>
<dbReference type="InterPro" id="IPR006076">
    <property type="entry name" value="FAD-dep_OxRdtase"/>
</dbReference>
<dbReference type="Pfam" id="PF16901">
    <property type="entry name" value="DAO_C"/>
    <property type="match status" value="1"/>
</dbReference>
<dbReference type="GO" id="GO:0006072">
    <property type="term" value="P:glycerol-3-phosphate metabolic process"/>
    <property type="evidence" value="ECO:0000318"/>
    <property type="project" value="GO_Central"/>
</dbReference>
<dbReference type="SUPFAM" id="SSF54373">
    <property type="entry name" value="FAD-linked reductases, C-terminal domain"/>
    <property type="match status" value="1"/>
</dbReference>
<name>A0A1Y1I237_KLENI</name>
<dbReference type="PROSITE" id="PS00978">
    <property type="entry name" value="FAD_G3PDH_2"/>
    <property type="match status" value="1"/>
</dbReference>
<evidence type="ECO:0000256" key="6">
    <source>
        <dbReference type="ARBA" id="ARBA00022630"/>
    </source>
</evidence>
<evidence type="ECO:0000256" key="10">
    <source>
        <dbReference type="ARBA" id="ARBA00023128"/>
    </source>
</evidence>
<feature type="domain" description="Alpha-glycerophosphate oxidase C-terminal" evidence="14">
    <location>
        <begin position="453"/>
        <end position="589"/>
    </location>
</feature>
<evidence type="ECO:0000256" key="7">
    <source>
        <dbReference type="ARBA" id="ARBA00022827"/>
    </source>
</evidence>
<reference evidence="15 16" key="1">
    <citation type="journal article" date="2014" name="Nat. Commun.">
        <title>Klebsormidium flaccidum genome reveals primary factors for plant terrestrial adaptation.</title>
        <authorList>
            <person name="Hori K."/>
            <person name="Maruyama F."/>
            <person name="Fujisawa T."/>
            <person name="Togashi T."/>
            <person name="Yamamoto N."/>
            <person name="Seo M."/>
            <person name="Sato S."/>
            <person name="Yamada T."/>
            <person name="Mori H."/>
            <person name="Tajima N."/>
            <person name="Moriyama T."/>
            <person name="Ikeuchi M."/>
            <person name="Watanabe M."/>
            <person name="Wada H."/>
            <person name="Kobayashi K."/>
            <person name="Saito M."/>
            <person name="Masuda T."/>
            <person name="Sasaki-Sekimoto Y."/>
            <person name="Mashiguchi K."/>
            <person name="Awai K."/>
            <person name="Shimojima M."/>
            <person name="Masuda S."/>
            <person name="Iwai M."/>
            <person name="Nobusawa T."/>
            <person name="Narise T."/>
            <person name="Kondo S."/>
            <person name="Saito H."/>
            <person name="Sato R."/>
            <person name="Murakawa M."/>
            <person name="Ihara Y."/>
            <person name="Oshima-Yamada Y."/>
            <person name="Ohtaka K."/>
            <person name="Satoh M."/>
            <person name="Sonobe K."/>
            <person name="Ishii M."/>
            <person name="Ohtani R."/>
            <person name="Kanamori-Sato M."/>
            <person name="Honoki R."/>
            <person name="Miyazaki D."/>
            <person name="Mochizuki H."/>
            <person name="Umetsu J."/>
            <person name="Higashi K."/>
            <person name="Shibata D."/>
            <person name="Kamiya Y."/>
            <person name="Sato N."/>
            <person name="Nakamura Y."/>
            <person name="Tabata S."/>
            <person name="Ida S."/>
            <person name="Kurokawa K."/>
            <person name="Ohta H."/>
        </authorList>
    </citation>
    <scope>NUCLEOTIDE SEQUENCE [LARGE SCALE GENOMIC DNA]</scope>
    <source>
        <strain evidence="15 16">NIES-2285</strain>
    </source>
</reference>
<evidence type="ECO:0000256" key="5">
    <source>
        <dbReference type="ARBA" id="ARBA00013029"/>
    </source>
</evidence>
<dbReference type="Pfam" id="PF01266">
    <property type="entry name" value="DAO"/>
    <property type="match status" value="1"/>
</dbReference>
<dbReference type="OrthoDB" id="264015at2759"/>
<organism evidence="15 16">
    <name type="scientific">Klebsormidium nitens</name>
    <name type="common">Green alga</name>
    <name type="synonym">Ulothrix nitens</name>
    <dbReference type="NCBI Taxonomy" id="105231"/>
    <lineage>
        <taxon>Eukaryota</taxon>
        <taxon>Viridiplantae</taxon>
        <taxon>Streptophyta</taxon>
        <taxon>Klebsormidiophyceae</taxon>
        <taxon>Klebsormidiales</taxon>
        <taxon>Klebsormidiaceae</taxon>
        <taxon>Klebsormidium</taxon>
    </lineage>
</organism>
<feature type="chain" id="PRO_5013344841" description="Glycerol-3-phosphate dehydrogenase" evidence="12">
    <location>
        <begin position="26"/>
        <end position="616"/>
    </location>
</feature>
<evidence type="ECO:0000313" key="15">
    <source>
        <dbReference type="EMBL" id="GAQ83499.1"/>
    </source>
</evidence>
<evidence type="ECO:0000259" key="14">
    <source>
        <dbReference type="Pfam" id="PF16901"/>
    </source>
</evidence>
<keyword evidence="6 11" id="KW-0285">Flavoprotein</keyword>
<evidence type="ECO:0000256" key="2">
    <source>
        <dbReference type="ARBA" id="ARBA00004173"/>
    </source>
</evidence>
<evidence type="ECO:0000256" key="11">
    <source>
        <dbReference type="RuleBase" id="RU361217"/>
    </source>
</evidence>
<dbReference type="PRINTS" id="PR01001">
    <property type="entry name" value="FADG3PDH"/>
</dbReference>
<dbReference type="SUPFAM" id="SSF51905">
    <property type="entry name" value="FAD/NAD(P)-binding domain"/>
    <property type="match status" value="1"/>
</dbReference>
<evidence type="ECO:0000256" key="8">
    <source>
        <dbReference type="ARBA" id="ARBA00022946"/>
    </source>
</evidence>
<evidence type="ECO:0000256" key="12">
    <source>
        <dbReference type="SAM" id="SignalP"/>
    </source>
</evidence>
<dbReference type="InterPro" id="IPR000447">
    <property type="entry name" value="G3P_DH_FAD-dep"/>
</dbReference>
<gene>
    <name evidence="15" type="ORF">KFL_001510030</name>
</gene>
<dbReference type="Gene3D" id="1.10.8.870">
    <property type="entry name" value="Alpha-glycerophosphate oxidase, cap domain"/>
    <property type="match status" value="1"/>
</dbReference>
<dbReference type="PROSITE" id="PS00977">
    <property type="entry name" value="FAD_G3PDH_1"/>
    <property type="match status" value="1"/>
</dbReference>
<dbReference type="InterPro" id="IPR036188">
    <property type="entry name" value="FAD/NAD-bd_sf"/>
</dbReference>
<dbReference type="AlphaFoldDB" id="A0A1Y1I237"/>
<comment type="cofactor">
    <cofactor evidence="1 11">
        <name>FAD</name>
        <dbReference type="ChEBI" id="CHEBI:57692"/>
    </cofactor>
</comment>
<keyword evidence="10" id="KW-0496">Mitochondrion</keyword>
<dbReference type="Gene3D" id="3.30.9.10">
    <property type="entry name" value="D-Amino Acid Oxidase, subunit A, domain 2"/>
    <property type="match status" value="1"/>
</dbReference>
<keyword evidence="12" id="KW-0732">Signal</keyword>
<dbReference type="PANTHER" id="PTHR11985:SF15">
    <property type="entry name" value="GLYCEROL-3-PHOSPHATE DEHYDROGENASE, MITOCHONDRIAL"/>
    <property type="match status" value="1"/>
</dbReference>
<dbReference type="InterPro" id="IPR038299">
    <property type="entry name" value="DAO_C_sf"/>
</dbReference>
<dbReference type="STRING" id="105231.A0A1Y1I237"/>
<comment type="similarity">
    <text evidence="4 11">Belongs to the FAD-dependent glycerol-3-phosphate dehydrogenase family.</text>
</comment>
<keyword evidence="16" id="KW-1185">Reference proteome</keyword>
<evidence type="ECO:0000256" key="4">
    <source>
        <dbReference type="ARBA" id="ARBA00007330"/>
    </source>
</evidence>
<sequence>MTRRGLRALALTATAAVGTLYAVQARNAAFSDAGAASFSDEVPPRATQLGVLKGSSPVSQFDILVIGGGATGCGIAVDAATRGLRTALVEREDFAAGTSSRSTKLVHGGVRYLEKAVKNADPGQLKLVYEALKERATILQNAPHLTAPLPTMMPCYSWWEIPYYYAGMKLYDLIAWSRVLHLSRFHSASESREMFPTLAASSPDGRSLKGTVVYFDGQMNDARLNVSLACTAALAGAAVLNHAEVVGLNKDETTGQVTGARVRDAVSSQTFDVHAKVVINATGPFCDSIRKMSDGEARPMVTTSSGVHVVLPDYFSPDSTGLIVPKTKDGRVVFMLPWLGKTIAGTTDAEAPPTQRPEPHEDEISFILDAINGYLSVPVRRQDVLSAWSGLRPLATNPDSKDTKDIVRDHVVTVGEDGLISVSGGKWTTYRLMAEHAVNAAVRAGKLTPQSKCVTENLLLVGAEGWDPSLFASLTQQYVRMKRTYSGKVVPGVMDTAVAKHLTHSYGGRADRVAYIAQVESFGKKLAHGYPDLEAEVVYCARHEYCASAVDFIARRSRLAFLDTAAAARALPRVVELLGQELGWDKKKRKAELADAQSFLETFKAKSNAQFVDGKH</sequence>
<dbReference type="GO" id="GO:0005739">
    <property type="term" value="C:mitochondrion"/>
    <property type="evidence" value="ECO:0000318"/>
    <property type="project" value="GO_Central"/>
</dbReference>
<evidence type="ECO:0000256" key="9">
    <source>
        <dbReference type="ARBA" id="ARBA00023002"/>
    </source>
</evidence>
<keyword evidence="7" id="KW-0274">FAD</keyword>